<dbReference type="PANTHER" id="PTHR34343:SF1">
    <property type="entry name" value="SEROLOGICALLY DEFINED COLON CANCER ANTIGEN 8"/>
    <property type="match status" value="1"/>
</dbReference>
<feature type="compositionally biased region" description="Low complexity" evidence="2">
    <location>
        <begin position="26"/>
        <end position="40"/>
    </location>
</feature>
<feature type="coiled-coil region" evidence="1">
    <location>
        <begin position="125"/>
        <end position="152"/>
    </location>
</feature>
<proteinExistence type="predicted"/>
<feature type="coiled-coil region" evidence="1">
    <location>
        <begin position="480"/>
        <end position="560"/>
    </location>
</feature>
<dbReference type="EMBL" id="CAJNOH010000065">
    <property type="protein sequence ID" value="CAF0829586.1"/>
    <property type="molecule type" value="Genomic_DNA"/>
</dbReference>
<dbReference type="AlphaFoldDB" id="A0A814DBR0"/>
<comment type="caution">
    <text evidence="5">The sequence shown here is derived from an EMBL/GenBank/DDBJ whole genome shotgun (WGS) entry which is preliminary data.</text>
</comment>
<dbReference type="GO" id="GO:0005814">
    <property type="term" value="C:centriole"/>
    <property type="evidence" value="ECO:0007669"/>
    <property type="project" value="TreeGrafter"/>
</dbReference>
<dbReference type="EMBL" id="CAJNOL010000232">
    <property type="protein sequence ID" value="CAF0949720.1"/>
    <property type="molecule type" value="Genomic_DNA"/>
</dbReference>
<evidence type="ECO:0000256" key="1">
    <source>
        <dbReference type="SAM" id="Coils"/>
    </source>
</evidence>
<feature type="region of interest" description="Disordered" evidence="2">
    <location>
        <begin position="18"/>
        <end position="48"/>
    </location>
</feature>
<gene>
    <name evidence="4" type="ORF">JXQ802_LOCUS11617</name>
    <name evidence="5" type="ORF">JXQ802_LOCUS11817</name>
    <name evidence="3" type="ORF">PYM288_LOCUS6010</name>
</gene>
<reference evidence="5" key="1">
    <citation type="submission" date="2021-02" db="EMBL/GenBank/DDBJ databases">
        <authorList>
            <person name="Nowell W R."/>
        </authorList>
    </citation>
    <scope>NUCLEOTIDE SEQUENCE</scope>
</reference>
<dbReference type="GO" id="GO:0001764">
    <property type="term" value="P:neuron migration"/>
    <property type="evidence" value="ECO:0007669"/>
    <property type="project" value="TreeGrafter"/>
</dbReference>
<dbReference type="GO" id="GO:0007098">
    <property type="term" value="P:centrosome cycle"/>
    <property type="evidence" value="ECO:0007669"/>
    <property type="project" value="InterPro"/>
</dbReference>
<dbReference type="InterPro" id="IPR031887">
    <property type="entry name" value="SDCCAG8"/>
</dbReference>
<dbReference type="EMBL" id="CAJNOL010000238">
    <property type="protein sequence ID" value="CAF0953561.1"/>
    <property type="molecule type" value="Genomic_DNA"/>
</dbReference>
<sequence>MASVASVKSLTAADKLRDLLSQLDPHGSPSSPTHHSSSSKTSKDTPKSNELYLLVQAADEISQRLRNENEALRDDNTKLRSNVVALIEENNRLNEEIRSTFVSDMLRLINIDDGQSMTDKESQIADLYTKKMRHLEIELKDAKEKLSMYETVWQAPNDLMNCLKCGALLPFGQHSNEHNEKFADIMTENETNKRKLQQMQVKLDENQIKEQSTLAKLQECVHIVEQSQFEKNEAIVERDQIKIELVETQKRLKKFIDEMNEKINIEKQKIEQICEEKLKENIEKIRQVEERCSQYELTIDRLAREKTSLATDLDEWKNRIQRQEIDLNQASDSVKLQVQKAMRERDQANSNTMQIRTDFEKLLLQSNQDILQLRHQLGSTQNRLNDIEGELLNSKKHCLELTEEINRLTRENLMLKSIKQTLERSREENIDAITVILNKREQDYRTTIENLELQRHQSLSSLEDLVCNQNTILSKLRLYSRQLTNEIETILEQKNEIVQEITVENQELRMKLSNAYQRLEQTDTQLLQHNDTHIKLKQRLIELNNKIKEYENIINQIKTKDLIDYQQRLAYMSQRS</sequence>
<keyword evidence="1" id="KW-0175">Coiled coil</keyword>
<organism evidence="5 6">
    <name type="scientific">Rotaria sordida</name>
    <dbReference type="NCBI Taxonomy" id="392033"/>
    <lineage>
        <taxon>Eukaryota</taxon>
        <taxon>Metazoa</taxon>
        <taxon>Spiralia</taxon>
        <taxon>Gnathifera</taxon>
        <taxon>Rotifera</taxon>
        <taxon>Eurotatoria</taxon>
        <taxon>Bdelloidea</taxon>
        <taxon>Philodinida</taxon>
        <taxon>Philodinidae</taxon>
        <taxon>Rotaria</taxon>
    </lineage>
</organism>
<name>A0A814DBR0_9BILA</name>
<dbReference type="GO" id="GO:0030010">
    <property type="term" value="P:establishment of cell polarity"/>
    <property type="evidence" value="ECO:0007669"/>
    <property type="project" value="TreeGrafter"/>
</dbReference>
<evidence type="ECO:0000313" key="4">
    <source>
        <dbReference type="EMBL" id="CAF0949720.1"/>
    </source>
</evidence>
<dbReference type="GO" id="GO:0035148">
    <property type="term" value="P:tube formation"/>
    <property type="evidence" value="ECO:0007669"/>
    <property type="project" value="TreeGrafter"/>
</dbReference>
<dbReference type="Pfam" id="PF15964">
    <property type="entry name" value="CCCAP"/>
    <property type="match status" value="1"/>
</dbReference>
<feature type="coiled-coil region" evidence="1">
    <location>
        <begin position="231"/>
        <end position="428"/>
    </location>
</feature>
<accession>A0A814DBR0</accession>
<feature type="coiled-coil region" evidence="1">
    <location>
        <begin position="55"/>
        <end position="96"/>
    </location>
</feature>
<evidence type="ECO:0000256" key="2">
    <source>
        <dbReference type="SAM" id="MobiDB-lite"/>
    </source>
</evidence>
<dbReference type="Proteomes" id="UP000663870">
    <property type="component" value="Unassembled WGS sequence"/>
</dbReference>
<evidence type="ECO:0000313" key="6">
    <source>
        <dbReference type="Proteomes" id="UP000663870"/>
    </source>
</evidence>
<protein>
    <submittedName>
        <fullName evidence="5">Uncharacterized protein</fullName>
    </submittedName>
</protein>
<keyword evidence="6" id="KW-1185">Reference proteome</keyword>
<evidence type="ECO:0000313" key="5">
    <source>
        <dbReference type="EMBL" id="CAF0953561.1"/>
    </source>
</evidence>
<dbReference type="PANTHER" id="PTHR34343">
    <property type="entry name" value="SEROLOGICALLY DEFINED COLON CANCER ANTIGEN 8"/>
    <property type="match status" value="1"/>
</dbReference>
<dbReference type="Proteomes" id="UP000663854">
    <property type="component" value="Unassembled WGS sequence"/>
</dbReference>
<dbReference type="GO" id="GO:0005813">
    <property type="term" value="C:centrosome"/>
    <property type="evidence" value="ECO:0007669"/>
    <property type="project" value="InterPro"/>
</dbReference>
<evidence type="ECO:0000313" key="3">
    <source>
        <dbReference type="EMBL" id="CAF0829586.1"/>
    </source>
</evidence>